<accession>A0A244CT75</accession>
<reference evidence="1 2" key="1">
    <citation type="submission" date="2017-02" db="EMBL/GenBank/DDBJ databases">
        <title>Pseudoalteromonas ulvae TC14 Genome.</title>
        <authorList>
            <person name="Molmeret M."/>
        </authorList>
    </citation>
    <scope>NUCLEOTIDE SEQUENCE [LARGE SCALE GENOMIC DNA]</scope>
    <source>
        <strain evidence="1">TC14</strain>
    </source>
</reference>
<dbReference type="EMBL" id="MWPV01000001">
    <property type="protein sequence ID" value="OUL58794.1"/>
    <property type="molecule type" value="Genomic_DNA"/>
</dbReference>
<evidence type="ECO:0000313" key="1">
    <source>
        <dbReference type="EMBL" id="OUL58794.1"/>
    </source>
</evidence>
<comment type="caution">
    <text evidence="1">The sequence shown here is derived from an EMBL/GenBank/DDBJ whole genome shotgun (WGS) entry which is preliminary data.</text>
</comment>
<dbReference type="Proteomes" id="UP000194841">
    <property type="component" value="Unassembled WGS sequence"/>
</dbReference>
<proteinExistence type="predicted"/>
<protein>
    <submittedName>
        <fullName evidence="1">Uncharacterized protein</fullName>
    </submittedName>
</protein>
<sequence length="166" mass="18982">MSVTYLRICVFGFRGHTESPYCSAETPEIIAILNNVAFAAGIDWYADKGENINAVTVKIPVNEPFRMSAFFSRTKKFEMKARVAFIETEYCQPNLEFVPEEGKSYLASYNHIKKQCNWSLFDISDTGKKPLKFKPFKPCITDKDPSRAEFNHEPAGWGEHVRKLSL</sequence>
<gene>
    <name evidence="1" type="ORF">B1199_00460</name>
</gene>
<dbReference type="RefSeq" id="WP_086742173.1">
    <property type="nucleotide sequence ID" value="NZ_MWPV01000001.1"/>
</dbReference>
<keyword evidence="2" id="KW-1185">Reference proteome</keyword>
<organism evidence="1 2">
    <name type="scientific">Pseudoalteromonas ulvae</name>
    <dbReference type="NCBI Taxonomy" id="107327"/>
    <lineage>
        <taxon>Bacteria</taxon>
        <taxon>Pseudomonadati</taxon>
        <taxon>Pseudomonadota</taxon>
        <taxon>Gammaproteobacteria</taxon>
        <taxon>Alteromonadales</taxon>
        <taxon>Pseudoalteromonadaceae</taxon>
        <taxon>Pseudoalteromonas</taxon>
    </lineage>
</organism>
<dbReference type="OrthoDB" id="8703520at2"/>
<dbReference type="AlphaFoldDB" id="A0A244CT75"/>
<evidence type="ECO:0000313" key="2">
    <source>
        <dbReference type="Proteomes" id="UP000194841"/>
    </source>
</evidence>
<name>A0A244CT75_PSEDV</name>